<dbReference type="PANTHER" id="PTHR45911:SF4">
    <property type="entry name" value="MULTIPLE C2 AND TRANSMEMBRANE DOMAIN-CONTAINING PROTEIN"/>
    <property type="match status" value="1"/>
</dbReference>
<name>A0AAV2PQ28_MEGNR</name>
<evidence type="ECO:0000256" key="1">
    <source>
        <dbReference type="ARBA" id="ARBA00022723"/>
    </source>
</evidence>
<feature type="compositionally biased region" description="Basic and acidic residues" evidence="3">
    <location>
        <begin position="95"/>
        <end position="110"/>
    </location>
</feature>
<feature type="domain" description="C2" evidence="4">
    <location>
        <begin position="222"/>
        <end position="339"/>
    </location>
</feature>
<evidence type="ECO:0000256" key="3">
    <source>
        <dbReference type="SAM" id="MobiDB-lite"/>
    </source>
</evidence>
<dbReference type="SMART" id="SM00239">
    <property type="entry name" value="C2"/>
    <property type="match status" value="1"/>
</dbReference>
<dbReference type="CDD" id="cd04042">
    <property type="entry name" value="C2A_MCTP_PRT"/>
    <property type="match status" value="1"/>
</dbReference>
<dbReference type="EMBL" id="CAXKWB010001098">
    <property type="protein sequence ID" value="CAL4063301.1"/>
    <property type="molecule type" value="Genomic_DNA"/>
</dbReference>
<keyword evidence="1" id="KW-0479">Metal-binding</keyword>
<organism evidence="5 6">
    <name type="scientific">Meganyctiphanes norvegica</name>
    <name type="common">Northern krill</name>
    <name type="synonym">Thysanopoda norvegica</name>
    <dbReference type="NCBI Taxonomy" id="48144"/>
    <lineage>
        <taxon>Eukaryota</taxon>
        <taxon>Metazoa</taxon>
        <taxon>Ecdysozoa</taxon>
        <taxon>Arthropoda</taxon>
        <taxon>Crustacea</taxon>
        <taxon>Multicrustacea</taxon>
        <taxon>Malacostraca</taxon>
        <taxon>Eumalacostraca</taxon>
        <taxon>Eucarida</taxon>
        <taxon>Euphausiacea</taxon>
        <taxon>Euphausiidae</taxon>
        <taxon>Meganyctiphanes</taxon>
    </lineage>
</organism>
<feature type="compositionally biased region" description="Basic and acidic residues" evidence="3">
    <location>
        <begin position="189"/>
        <end position="204"/>
    </location>
</feature>
<evidence type="ECO:0000313" key="5">
    <source>
        <dbReference type="EMBL" id="CAL4063301.1"/>
    </source>
</evidence>
<dbReference type="Gene3D" id="2.60.40.150">
    <property type="entry name" value="C2 domain"/>
    <property type="match status" value="1"/>
</dbReference>
<comment type="caution">
    <text evidence="5">The sequence shown here is derived from an EMBL/GenBank/DDBJ whole genome shotgun (WGS) entry which is preliminary data.</text>
</comment>
<feature type="compositionally biased region" description="Polar residues" evidence="3">
    <location>
        <begin position="139"/>
        <end position="150"/>
    </location>
</feature>
<evidence type="ECO:0000256" key="2">
    <source>
        <dbReference type="ARBA" id="ARBA00022837"/>
    </source>
</evidence>
<dbReference type="AlphaFoldDB" id="A0AAV2PQ28"/>
<keyword evidence="6" id="KW-1185">Reference proteome</keyword>
<feature type="compositionally biased region" description="Polar residues" evidence="3">
    <location>
        <begin position="61"/>
        <end position="74"/>
    </location>
</feature>
<dbReference type="GO" id="GO:0005509">
    <property type="term" value="F:calcium ion binding"/>
    <property type="evidence" value="ECO:0007669"/>
    <property type="project" value="TreeGrafter"/>
</dbReference>
<dbReference type="Proteomes" id="UP001497623">
    <property type="component" value="Unassembled WGS sequence"/>
</dbReference>
<protein>
    <recommendedName>
        <fullName evidence="4">C2 domain-containing protein</fullName>
    </recommendedName>
</protein>
<accession>A0AAV2PQ28</accession>
<dbReference type="GO" id="GO:0030672">
    <property type="term" value="C:synaptic vesicle membrane"/>
    <property type="evidence" value="ECO:0007669"/>
    <property type="project" value="TreeGrafter"/>
</dbReference>
<feature type="non-terminal residue" evidence="5">
    <location>
        <position position="1"/>
    </location>
</feature>
<feature type="compositionally biased region" description="Gly residues" evidence="3">
    <location>
        <begin position="22"/>
        <end position="31"/>
    </location>
</feature>
<feature type="compositionally biased region" description="Basic and acidic residues" evidence="3">
    <location>
        <begin position="47"/>
        <end position="60"/>
    </location>
</feature>
<sequence>ASQSAWNFRLGEHGVGNHENGTGSGSGGGNGSAATMRRSFSKSASDLLHRSRTDSIERVSGDSSPQGSPPLSTKNPERLRPSIFTTLKTKFKRTTSRDGKINMSRRKDILADGLRSNSHPDVSSEHQDSGTEYGADGSSAEQSSCATPLNMSPLRGSLLSQTRQQSQDLDCDVTGPEIFDCGLPTSPLARRDSNDAQMHNRDDTSNSLADKASSSGTNEVWSVQDPNEARKRELRQFAFFQLHVHLKRGTDLVARDTCGTSDPYVKFKVNGKLVYKSKTVYKELNPSWDETFSTHIEDVFEPVIIKVFDYDWGLQDDFMGMARLDLTALDLNTTEDLTIYLIEPNKETPEGSMGSITLTVNLIPKTQEDKDQEVRNYLDVILPQCWIN</sequence>
<evidence type="ECO:0000259" key="4">
    <source>
        <dbReference type="PROSITE" id="PS50004"/>
    </source>
</evidence>
<dbReference type="PROSITE" id="PS50004">
    <property type="entry name" value="C2"/>
    <property type="match status" value="1"/>
</dbReference>
<evidence type="ECO:0000313" key="6">
    <source>
        <dbReference type="Proteomes" id="UP001497623"/>
    </source>
</evidence>
<dbReference type="PRINTS" id="PR00360">
    <property type="entry name" value="C2DOMAIN"/>
</dbReference>
<gene>
    <name evidence="5" type="ORF">MNOR_LOCUS3264</name>
</gene>
<dbReference type="InterPro" id="IPR035892">
    <property type="entry name" value="C2_domain_sf"/>
</dbReference>
<feature type="region of interest" description="Disordered" evidence="3">
    <location>
        <begin position="1"/>
        <end position="154"/>
    </location>
</feature>
<proteinExistence type="predicted"/>
<dbReference type="Pfam" id="PF00168">
    <property type="entry name" value="C2"/>
    <property type="match status" value="1"/>
</dbReference>
<keyword evidence="2" id="KW-0106">Calcium</keyword>
<feature type="compositionally biased region" description="Polar residues" evidence="3">
    <location>
        <begin position="205"/>
        <end position="225"/>
    </location>
</feature>
<feature type="region of interest" description="Disordered" evidence="3">
    <location>
        <begin position="182"/>
        <end position="225"/>
    </location>
</feature>
<reference evidence="5 6" key="1">
    <citation type="submission" date="2024-05" db="EMBL/GenBank/DDBJ databases">
        <authorList>
            <person name="Wallberg A."/>
        </authorList>
    </citation>
    <scope>NUCLEOTIDE SEQUENCE [LARGE SCALE GENOMIC DNA]</scope>
</reference>
<dbReference type="GO" id="GO:0046928">
    <property type="term" value="P:regulation of neurotransmitter secretion"/>
    <property type="evidence" value="ECO:0007669"/>
    <property type="project" value="TreeGrafter"/>
</dbReference>
<dbReference type="SUPFAM" id="SSF49562">
    <property type="entry name" value="C2 domain (Calcium/lipid-binding domain, CaLB)"/>
    <property type="match status" value="1"/>
</dbReference>
<dbReference type="PANTHER" id="PTHR45911">
    <property type="entry name" value="C2 DOMAIN-CONTAINING PROTEIN"/>
    <property type="match status" value="1"/>
</dbReference>
<dbReference type="InterPro" id="IPR000008">
    <property type="entry name" value="C2_dom"/>
</dbReference>